<dbReference type="Gene3D" id="2.60.120.260">
    <property type="entry name" value="Galactose-binding domain-like"/>
    <property type="match status" value="1"/>
</dbReference>
<evidence type="ECO:0000256" key="2">
    <source>
        <dbReference type="SAM" id="Phobius"/>
    </source>
</evidence>
<dbReference type="KEGG" id="taf:THA_286"/>
<keyword evidence="2" id="KW-1133">Transmembrane helix</keyword>
<dbReference type="InterPro" id="IPR008979">
    <property type="entry name" value="Galactose-bd-like_sf"/>
</dbReference>
<reference evidence="4 5" key="1">
    <citation type="journal article" date="2009" name="J. Bacteriol.">
        <title>The genome of Thermosipho africanus TCF52B: lateral genetic connections to the Firmicutes and Archaea.</title>
        <authorList>
            <person name="Nesboe C.L."/>
            <person name="Bapteste E."/>
            <person name="Curtis B."/>
            <person name="Dahle H."/>
            <person name="Lopez P."/>
            <person name="Macleod D."/>
            <person name="Dlutek M."/>
            <person name="Bowman S."/>
            <person name="Zhaxybayeva O."/>
            <person name="Birkeland N.-K."/>
            <person name="Doolittle W.F."/>
        </authorList>
    </citation>
    <scope>NUCLEOTIDE SEQUENCE [LARGE SCALE GENOMIC DNA]</scope>
    <source>
        <strain evidence="4 5">TCF52B</strain>
    </source>
</reference>
<evidence type="ECO:0000259" key="3">
    <source>
        <dbReference type="Pfam" id="PF02018"/>
    </source>
</evidence>
<dbReference type="STRING" id="484019.THA_286"/>
<name>B7IFC2_THEAB</name>
<organism evidence="4 5">
    <name type="scientific">Thermosipho africanus (strain TCF52B)</name>
    <dbReference type="NCBI Taxonomy" id="484019"/>
    <lineage>
        <taxon>Bacteria</taxon>
        <taxon>Thermotogati</taxon>
        <taxon>Thermotogota</taxon>
        <taxon>Thermotogae</taxon>
        <taxon>Thermotogales</taxon>
        <taxon>Fervidobacteriaceae</taxon>
        <taxon>Thermosipho</taxon>
    </lineage>
</organism>
<dbReference type="AlphaFoldDB" id="B7IFC2"/>
<gene>
    <name evidence="4" type="ordered locus">THA_286</name>
</gene>
<keyword evidence="5" id="KW-1185">Reference proteome</keyword>
<feature type="transmembrane region" description="Helical" evidence="2">
    <location>
        <begin position="6"/>
        <end position="25"/>
    </location>
</feature>
<dbReference type="HOGENOM" id="CLU_1388327_0_0_0"/>
<proteinExistence type="predicted"/>
<feature type="domain" description="CBM-cenC" evidence="3">
    <location>
        <begin position="63"/>
        <end position="205"/>
    </location>
</feature>
<evidence type="ECO:0000256" key="1">
    <source>
        <dbReference type="ARBA" id="ARBA00022801"/>
    </source>
</evidence>
<dbReference type="SUPFAM" id="SSF49785">
    <property type="entry name" value="Galactose-binding domain-like"/>
    <property type="match status" value="1"/>
</dbReference>
<dbReference type="RefSeq" id="WP_004103880.1">
    <property type="nucleotide sequence ID" value="NC_011653.1"/>
</dbReference>
<dbReference type="eggNOG" id="COG2273">
    <property type="taxonomic scope" value="Bacteria"/>
</dbReference>
<protein>
    <submittedName>
        <fullName evidence="4">Laminarinase</fullName>
    </submittedName>
</protein>
<sequence>MSTNQILFYISIGLLSVLLIGGFIFNNLPAPVTSQQENAVEESTTTVVDENETTSVTPEVDLVINNGTFDEPIANDPENPYRWWIWQASDYNISNARVSSYGVKDGYAYLKVKYPGGETWHIQFNQWIKLERGATYEVSFKAKADIARKIWLNIAQNHEPWASYLPEPYILTYDLTTEWQTFTFEYTHPEDADEIVNFSFQLGLDKPTTIYFDDISIVKK</sequence>
<dbReference type="CAZy" id="CBM4">
    <property type="family name" value="Carbohydrate-Binding Module Family 4"/>
</dbReference>
<dbReference type="Proteomes" id="UP000002453">
    <property type="component" value="Chromosome"/>
</dbReference>
<dbReference type="OrthoDB" id="9800925at2"/>
<keyword evidence="2" id="KW-0812">Transmembrane</keyword>
<accession>B7IFC2</accession>
<dbReference type="GO" id="GO:0016798">
    <property type="term" value="F:hydrolase activity, acting on glycosyl bonds"/>
    <property type="evidence" value="ECO:0007669"/>
    <property type="project" value="InterPro"/>
</dbReference>
<evidence type="ECO:0000313" key="5">
    <source>
        <dbReference type="Proteomes" id="UP000002453"/>
    </source>
</evidence>
<keyword evidence="2" id="KW-0472">Membrane</keyword>
<dbReference type="EMBL" id="CP001185">
    <property type="protein sequence ID" value="ACJ74786.1"/>
    <property type="molecule type" value="Genomic_DNA"/>
</dbReference>
<evidence type="ECO:0000313" key="4">
    <source>
        <dbReference type="EMBL" id="ACJ74786.1"/>
    </source>
</evidence>
<keyword evidence="1" id="KW-0378">Hydrolase</keyword>
<dbReference type="Pfam" id="PF02018">
    <property type="entry name" value="CBM_4_9"/>
    <property type="match status" value="1"/>
</dbReference>
<dbReference type="InterPro" id="IPR003305">
    <property type="entry name" value="CenC_carb-bd"/>
</dbReference>